<dbReference type="Pfam" id="PF00153">
    <property type="entry name" value="Mito_carr"/>
    <property type="match status" value="3"/>
</dbReference>
<feature type="repeat" description="Solcar" evidence="9">
    <location>
        <begin position="121"/>
        <end position="208"/>
    </location>
</feature>
<keyword evidence="6" id="KW-0496">Mitochondrion</keyword>
<organism evidence="12 13">
    <name type="scientific">Cytospora paraplurivora</name>
    <dbReference type="NCBI Taxonomy" id="2898453"/>
    <lineage>
        <taxon>Eukaryota</taxon>
        <taxon>Fungi</taxon>
        <taxon>Dikarya</taxon>
        <taxon>Ascomycota</taxon>
        <taxon>Pezizomycotina</taxon>
        <taxon>Sordariomycetes</taxon>
        <taxon>Sordariomycetidae</taxon>
        <taxon>Diaporthales</taxon>
        <taxon>Cytosporaceae</taxon>
        <taxon>Cytospora</taxon>
    </lineage>
</organism>
<dbReference type="Gene3D" id="1.50.40.10">
    <property type="entry name" value="Mitochondrial carrier domain"/>
    <property type="match status" value="1"/>
</dbReference>
<dbReference type="InterPro" id="IPR044712">
    <property type="entry name" value="SLC25A32-like"/>
</dbReference>
<keyword evidence="7 11" id="KW-1133">Transmembrane helix</keyword>
<keyword evidence="13" id="KW-1185">Reference proteome</keyword>
<keyword evidence="4 9" id="KW-0812">Transmembrane</keyword>
<name>A0AAN9UF18_9PEZI</name>
<feature type="repeat" description="Solcar" evidence="9">
    <location>
        <begin position="12"/>
        <end position="102"/>
    </location>
</feature>
<dbReference type="GO" id="GO:0006862">
    <property type="term" value="P:nucleotide transport"/>
    <property type="evidence" value="ECO:0007669"/>
    <property type="project" value="InterPro"/>
</dbReference>
<comment type="caution">
    <text evidence="12">The sequence shown here is derived from an EMBL/GenBank/DDBJ whole genome shotgun (WGS) entry which is preliminary data.</text>
</comment>
<dbReference type="EMBL" id="JAJSPL020000018">
    <property type="protein sequence ID" value="KAK7741043.1"/>
    <property type="molecule type" value="Genomic_DNA"/>
</dbReference>
<evidence type="ECO:0000256" key="10">
    <source>
        <dbReference type="RuleBase" id="RU000488"/>
    </source>
</evidence>
<keyword evidence="6" id="KW-0999">Mitochondrion inner membrane</keyword>
<feature type="transmembrane region" description="Helical" evidence="11">
    <location>
        <begin position="126"/>
        <end position="147"/>
    </location>
</feature>
<evidence type="ECO:0000313" key="13">
    <source>
        <dbReference type="Proteomes" id="UP001320245"/>
    </source>
</evidence>
<dbReference type="SUPFAM" id="SSF103506">
    <property type="entry name" value="Mitochondrial carrier"/>
    <property type="match status" value="1"/>
</dbReference>
<evidence type="ECO:0000256" key="9">
    <source>
        <dbReference type="PROSITE-ProRule" id="PRU00282"/>
    </source>
</evidence>
<feature type="repeat" description="Solcar" evidence="9">
    <location>
        <begin position="235"/>
        <end position="318"/>
    </location>
</feature>
<evidence type="ECO:0000313" key="12">
    <source>
        <dbReference type="EMBL" id="KAK7741043.1"/>
    </source>
</evidence>
<comment type="similarity">
    <text evidence="2 10">Belongs to the mitochondrial carrier (TC 2.A.29) family.</text>
</comment>
<reference evidence="12 13" key="1">
    <citation type="journal article" date="2023" name="PLoS ONE">
        <title>Cytospora paraplurivora sp. nov. isolated from orchards with fruit tree decline syndrome in Ontario, Canada.</title>
        <authorList>
            <person name="Ilyukhin E."/>
            <person name="Nguyen H.D.T."/>
            <person name="Castle A.J."/>
            <person name="Ellouze W."/>
        </authorList>
    </citation>
    <scope>NUCLEOTIDE SEQUENCE [LARGE SCALE GENOMIC DNA]</scope>
    <source>
        <strain evidence="12 13">FDS-564</strain>
    </source>
</reference>
<protein>
    <submittedName>
        <fullName evidence="12">Mitochondrial FAD carrier protein flx1</fullName>
    </submittedName>
</protein>
<keyword evidence="3 10" id="KW-0813">Transport</keyword>
<evidence type="ECO:0000256" key="8">
    <source>
        <dbReference type="ARBA" id="ARBA00023136"/>
    </source>
</evidence>
<feature type="transmembrane region" description="Helical" evidence="11">
    <location>
        <begin position="73"/>
        <end position="93"/>
    </location>
</feature>
<dbReference type="InterPro" id="IPR023395">
    <property type="entry name" value="MCP_dom_sf"/>
</dbReference>
<comment type="subcellular location">
    <subcellularLocation>
        <location evidence="1">Membrane</location>
        <topology evidence="1">Multi-pass membrane protein</topology>
    </subcellularLocation>
</comment>
<dbReference type="GO" id="GO:0055085">
    <property type="term" value="P:transmembrane transport"/>
    <property type="evidence" value="ECO:0007669"/>
    <property type="project" value="InterPro"/>
</dbReference>
<dbReference type="AlphaFoldDB" id="A0AAN9UF18"/>
<dbReference type="GO" id="GO:0016020">
    <property type="term" value="C:membrane"/>
    <property type="evidence" value="ECO:0007669"/>
    <property type="project" value="UniProtKB-SubCell"/>
</dbReference>
<evidence type="ECO:0000256" key="6">
    <source>
        <dbReference type="ARBA" id="ARBA00022792"/>
    </source>
</evidence>
<evidence type="ECO:0000256" key="3">
    <source>
        <dbReference type="ARBA" id="ARBA00022448"/>
    </source>
</evidence>
<dbReference type="Proteomes" id="UP001320245">
    <property type="component" value="Unassembled WGS sequence"/>
</dbReference>
<evidence type="ECO:0000256" key="7">
    <source>
        <dbReference type="ARBA" id="ARBA00022989"/>
    </source>
</evidence>
<evidence type="ECO:0000256" key="1">
    <source>
        <dbReference type="ARBA" id="ARBA00004141"/>
    </source>
</evidence>
<dbReference type="InterPro" id="IPR018108">
    <property type="entry name" value="MCP_transmembrane"/>
</dbReference>
<evidence type="ECO:0000256" key="11">
    <source>
        <dbReference type="SAM" id="Phobius"/>
    </source>
</evidence>
<evidence type="ECO:0000256" key="2">
    <source>
        <dbReference type="ARBA" id="ARBA00006375"/>
    </source>
</evidence>
<gene>
    <name evidence="12" type="primary">FLX1</name>
    <name evidence="12" type="ORF">SLS53_005108</name>
</gene>
<proteinExistence type="inferred from homology"/>
<dbReference type="PANTHER" id="PTHR45683">
    <property type="entry name" value="MITOCHONDRIAL NICOTINAMIDE ADENINE DINUCLEOTIDE TRANSPORTER 1-RELATED-RELATED"/>
    <property type="match status" value="1"/>
</dbReference>
<accession>A0AAN9UF18</accession>
<keyword evidence="8 9" id="KW-0472">Membrane</keyword>
<dbReference type="PROSITE" id="PS50920">
    <property type="entry name" value="SOLCAR"/>
    <property type="match status" value="3"/>
</dbReference>
<evidence type="ECO:0000256" key="5">
    <source>
        <dbReference type="ARBA" id="ARBA00022737"/>
    </source>
</evidence>
<sequence length="331" mass="36182">MADANKGNKGPSSTAIEAIAGLMAGTAGNLVGHPFELVRTRLQIDNRKAGSPNSATMTSIALKVFRSKHPMANFYRGLTPNLVGGAASWALFFSSKSNFEMFLATLKTNPASVSASTQAKLNPADYFIAATLAGGFTQLITNPIWVIKTRMISTNRSDPGAIQNIWHGAARIFREEGPLGFYKGLSMSLFGVSQGAVQFAFYDPIKNFYLARQRHAQQIHPDGGDGKAEKLDIQTTLLISTTAKVIAQASVYPYQVVRARLQTENAAVRFGKGVRGVARRMWLEEGFLGFYKGLGTATLRMLPSTWTTFLVYENVRYYLPRYMAGGEENLS</sequence>
<evidence type="ECO:0000256" key="4">
    <source>
        <dbReference type="ARBA" id="ARBA00022692"/>
    </source>
</evidence>
<keyword evidence="5" id="KW-0677">Repeat</keyword>